<dbReference type="InterPro" id="IPR032675">
    <property type="entry name" value="LRR_dom_sf"/>
</dbReference>
<dbReference type="SMART" id="SM00367">
    <property type="entry name" value="LRR_CC"/>
    <property type="match status" value="8"/>
</dbReference>
<evidence type="ECO:0000259" key="1">
    <source>
        <dbReference type="Pfam" id="PF25372"/>
    </source>
</evidence>
<dbReference type="InterPro" id="IPR045282">
    <property type="entry name" value="At4g08330-like"/>
</dbReference>
<feature type="domain" description="F-box/LRR-repeat protein 15-like leucin rich repeat" evidence="1">
    <location>
        <begin position="178"/>
        <end position="304"/>
    </location>
</feature>
<dbReference type="InterPro" id="IPR006553">
    <property type="entry name" value="Leu-rich_rpt_Cys-con_subtyp"/>
</dbReference>
<evidence type="ECO:0000313" key="2">
    <source>
        <dbReference type="EMBL" id="CAB4291073.1"/>
    </source>
</evidence>
<organism evidence="2 3">
    <name type="scientific">Prunus armeniaca</name>
    <name type="common">Apricot</name>
    <name type="synonym">Armeniaca vulgaris</name>
    <dbReference type="NCBI Taxonomy" id="36596"/>
    <lineage>
        <taxon>Eukaryota</taxon>
        <taxon>Viridiplantae</taxon>
        <taxon>Streptophyta</taxon>
        <taxon>Embryophyta</taxon>
        <taxon>Tracheophyta</taxon>
        <taxon>Spermatophyta</taxon>
        <taxon>Magnoliopsida</taxon>
        <taxon>eudicotyledons</taxon>
        <taxon>Gunneridae</taxon>
        <taxon>Pentapetalae</taxon>
        <taxon>rosids</taxon>
        <taxon>fabids</taxon>
        <taxon>Rosales</taxon>
        <taxon>Rosaceae</taxon>
        <taxon>Amygdaloideae</taxon>
        <taxon>Amygdaleae</taxon>
        <taxon>Prunus</taxon>
    </lineage>
</organism>
<dbReference type="PANTHER" id="PTHR33674:SF3">
    <property type="entry name" value="YIPPEE DOMAIN-CONTAINING PROTEIN"/>
    <property type="match status" value="1"/>
</dbReference>
<dbReference type="SUPFAM" id="SSF52047">
    <property type="entry name" value="RNI-like"/>
    <property type="match status" value="1"/>
</dbReference>
<name>A0A6J5VRW5_PRUAR</name>
<dbReference type="Pfam" id="PF25372">
    <property type="entry name" value="DUF7885"/>
    <property type="match status" value="2"/>
</dbReference>
<feature type="domain" description="F-box/LRR-repeat protein 15-like leucin rich repeat" evidence="1">
    <location>
        <begin position="372"/>
        <end position="465"/>
    </location>
</feature>
<dbReference type="Pfam" id="PF24046">
    <property type="entry name" value="At4g08330"/>
    <property type="match status" value="1"/>
</dbReference>
<dbReference type="Gene3D" id="3.80.10.10">
    <property type="entry name" value="Ribonuclease Inhibitor"/>
    <property type="match status" value="2"/>
</dbReference>
<sequence>MSQAEVSYSCGSCAYPLNLSSSNRLTSGSGIGSEYQKSVKKGFISFLTVDLSRFTQVDEVNCFPVSWGRYRSKTKLLCRKCGVHIGYGYGDSSALCGFDSPNSSTSAYRKFTVKIRALQPSEDSDRESFGLTCHRCLRIQNLSRQSLHFQCSFSQLDISSLSHSNNHVNISTYHLHRLLTRFQHLHSLSLSGCTELPDSSLDHLVNYGSKLHTLILECCFCITNRGLSVVATGCPSLQVISLYRCQISDFGLESLANSCSILKDVNLSYCYFITDHGLRALSQGCRQLQAVKISHCKGVTGIGFKGCSSTLAYVEAESCKLKSEGISGIVSGGGIEYLNISGLILSNGGNGLATIGSGFAFSLKILNLRLCRTVGDESIVAIAEGCPLLEEWNLALCHGVRIVGWSSIGMNCHKLEKLHVNRCRSLCDGGLLALQNGCKQLSVLYMNGCSRITSTAIELFKCYRSDVTIKEEEKMCIGAYVGI</sequence>
<evidence type="ECO:0000313" key="3">
    <source>
        <dbReference type="Proteomes" id="UP000507222"/>
    </source>
</evidence>
<proteinExistence type="predicted"/>
<gene>
    <name evidence="2" type="ORF">CURHAP_LOCUS51314</name>
</gene>
<accession>A0A6J5VRW5</accession>
<dbReference type="PANTHER" id="PTHR33674">
    <property type="entry name" value="METHIONINE-S-OXIDE REDUCTASE"/>
    <property type="match status" value="1"/>
</dbReference>
<dbReference type="Proteomes" id="UP000507222">
    <property type="component" value="Unassembled WGS sequence"/>
</dbReference>
<reference evidence="2 3" key="1">
    <citation type="submission" date="2020-05" db="EMBL/GenBank/DDBJ databases">
        <authorList>
            <person name="Campoy J."/>
            <person name="Schneeberger K."/>
            <person name="Spophaly S."/>
        </authorList>
    </citation>
    <scope>NUCLEOTIDE SEQUENCE [LARGE SCALE GENOMIC DNA]</scope>
    <source>
        <strain evidence="2">PruArmRojPasFocal</strain>
    </source>
</reference>
<dbReference type="InterPro" id="IPR057207">
    <property type="entry name" value="FBXL15_LRR"/>
</dbReference>
<protein>
    <recommendedName>
        <fullName evidence="1">F-box/LRR-repeat protein 15-like leucin rich repeat domain-containing protein</fullName>
    </recommendedName>
</protein>
<dbReference type="AlphaFoldDB" id="A0A6J5VRW5"/>
<dbReference type="EMBL" id="CAEKDK010000008">
    <property type="protein sequence ID" value="CAB4291073.1"/>
    <property type="molecule type" value="Genomic_DNA"/>
</dbReference>